<evidence type="ECO:0000313" key="1">
    <source>
        <dbReference type="EMBL" id="GMS98395.1"/>
    </source>
</evidence>
<accession>A0AAV5TV58</accession>
<keyword evidence="2" id="KW-1185">Reference proteome</keyword>
<evidence type="ECO:0008006" key="3">
    <source>
        <dbReference type="Google" id="ProtNLM"/>
    </source>
</evidence>
<gene>
    <name evidence="1" type="ORF">PENTCL1PPCAC_20570</name>
</gene>
<dbReference type="AlphaFoldDB" id="A0AAV5TV58"/>
<feature type="non-terminal residue" evidence="1">
    <location>
        <position position="109"/>
    </location>
</feature>
<comment type="caution">
    <text evidence="1">The sequence shown here is derived from an EMBL/GenBank/DDBJ whole genome shotgun (WGS) entry which is preliminary data.</text>
</comment>
<evidence type="ECO:0000313" key="2">
    <source>
        <dbReference type="Proteomes" id="UP001432027"/>
    </source>
</evidence>
<organism evidence="1 2">
    <name type="scientific">Pristionchus entomophagus</name>
    <dbReference type="NCBI Taxonomy" id="358040"/>
    <lineage>
        <taxon>Eukaryota</taxon>
        <taxon>Metazoa</taxon>
        <taxon>Ecdysozoa</taxon>
        <taxon>Nematoda</taxon>
        <taxon>Chromadorea</taxon>
        <taxon>Rhabditida</taxon>
        <taxon>Rhabditina</taxon>
        <taxon>Diplogasteromorpha</taxon>
        <taxon>Diplogasteroidea</taxon>
        <taxon>Neodiplogasteridae</taxon>
        <taxon>Pristionchus</taxon>
    </lineage>
</organism>
<protein>
    <recommendedName>
        <fullName evidence="3">F-box domain-containing protein</fullName>
    </recommendedName>
</protein>
<feature type="non-terminal residue" evidence="1">
    <location>
        <position position="1"/>
    </location>
</feature>
<name>A0AAV5TV58_9BILA</name>
<reference evidence="1" key="1">
    <citation type="submission" date="2023-10" db="EMBL/GenBank/DDBJ databases">
        <title>Genome assembly of Pristionchus species.</title>
        <authorList>
            <person name="Yoshida K."/>
            <person name="Sommer R.J."/>
        </authorList>
    </citation>
    <scope>NUCLEOTIDE SEQUENCE</scope>
    <source>
        <strain evidence="1">RS0144</strain>
    </source>
</reference>
<dbReference type="Proteomes" id="UP001432027">
    <property type="component" value="Unassembled WGS sequence"/>
</dbReference>
<proteinExistence type="predicted"/>
<dbReference type="EMBL" id="BTSX01000005">
    <property type="protein sequence ID" value="GMS98395.1"/>
    <property type="molecule type" value="Genomic_DNA"/>
</dbReference>
<sequence>SRNTMEENNEIACDISRLPSEVQWMILRSQNESIKEMRSVSKSWKAMIDGWMIPGNLPEIFEIGISEEIPNSINVQIEIDRKDAPCFVELGAFAVQLSERSTESCIKLG</sequence>